<comment type="caution">
    <text evidence="6">The sequence shown here is derived from an EMBL/GenBank/DDBJ whole genome shotgun (WGS) entry which is preliminary data.</text>
</comment>
<sequence length="149" mass="16495">MRERKAARLMVISPAKQVLLFRFVHKDGALAGRNYWATPGGGVEAGETYHSAAIRELREETGITVSGVGESVAERSFPLMLPSGETVLAIERYFVVRAPSEALSRAEWTAEETQVMADHRWWSAAELRTTTDTVWPQGLVEMLEDAGAF</sequence>
<evidence type="ECO:0000313" key="7">
    <source>
        <dbReference type="Proteomes" id="UP000032210"/>
    </source>
</evidence>
<gene>
    <name evidence="6" type="primary">rppH_4</name>
    <name evidence="6" type="ORF">PFLU3_55140</name>
</gene>
<protein>
    <submittedName>
        <fullName evidence="6">RppH_4 protein</fullName>
    </submittedName>
</protein>
<keyword evidence="3" id="KW-0460">Magnesium</keyword>
<proteinExistence type="inferred from homology"/>
<evidence type="ECO:0000256" key="1">
    <source>
        <dbReference type="ARBA" id="ARBA00001946"/>
    </source>
</evidence>
<dbReference type="InterPro" id="IPR000086">
    <property type="entry name" value="NUDIX_hydrolase_dom"/>
</dbReference>
<dbReference type="EMBL" id="JXCQ01000113">
    <property type="protein sequence ID" value="KIR15277.1"/>
    <property type="molecule type" value="Genomic_DNA"/>
</dbReference>
<dbReference type="SUPFAM" id="SSF55811">
    <property type="entry name" value="Nudix"/>
    <property type="match status" value="1"/>
</dbReference>
<dbReference type="Gene3D" id="3.90.79.10">
    <property type="entry name" value="Nucleoside Triphosphate Pyrophosphohydrolase"/>
    <property type="match status" value="1"/>
</dbReference>
<dbReference type="Proteomes" id="UP000032210">
    <property type="component" value="Unassembled WGS sequence"/>
</dbReference>
<evidence type="ECO:0000256" key="2">
    <source>
        <dbReference type="ARBA" id="ARBA00022801"/>
    </source>
</evidence>
<dbReference type="PATRIC" id="fig|294.125.peg.5672"/>
<dbReference type="InterPro" id="IPR015797">
    <property type="entry name" value="NUDIX_hydrolase-like_dom_sf"/>
</dbReference>
<dbReference type="GO" id="GO:0016787">
    <property type="term" value="F:hydrolase activity"/>
    <property type="evidence" value="ECO:0007669"/>
    <property type="project" value="UniProtKB-KW"/>
</dbReference>
<dbReference type="PANTHER" id="PTHR43046">
    <property type="entry name" value="GDP-MANNOSE MANNOSYL HYDROLASE"/>
    <property type="match status" value="1"/>
</dbReference>
<evidence type="ECO:0000256" key="3">
    <source>
        <dbReference type="ARBA" id="ARBA00022842"/>
    </source>
</evidence>
<evidence type="ECO:0000256" key="4">
    <source>
        <dbReference type="RuleBase" id="RU003476"/>
    </source>
</evidence>
<evidence type="ECO:0000259" key="5">
    <source>
        <dbReference type="PROSITE" id="PS51462"/>
    </source>
</evidence>
<comment type="cofactor">
    <cofactor evidence="1">
        <name>Mg(2+)</name>
        <dbReference type="ChEBI" id="CHEBI:18420"/>
    </cofactor>
</comment>
<feature type="domain" description="Nudix hydrolase" evidence="5">
    <location>
        <begin position="2"/>
        <end position="144"/>
    </location>
</feature>
<reference evidence="6 7" key="1">
    <citation type="submission" date="2015-01" db="EMBL/GenBank/DDBJ databases">
        <title>Genome sequence of the beneficial rhizobacterium Pseudomonas fluorescens 2-79.</title>
        <authorList>
            <person name="Thuermer A."/>
            <person name="Daniel R."/>
        </authorList>
    </citation>
    <scope>NUCLEOTIDE SEQUENCE [LARGE SCALE GENOMIC DNA]</scope>
    <source>
        <strain evidence="6 7">2-79</strain>
    </source>
</reference>
<dbReference type="RefSeq" id="WP_043051657.1">
    <property type="nucleotide sequence ID" value="NZ_JXCQ01000113.1"/>
</dbReference>
<evidence type="ECO:0000313" key="6">
    <source>
        <dbReference type="EMBL" id="KIR15277.1"/>
    </source>
</evidence>
<keyword evidence="2 4" id="KW-0378">Hydrolase</keyword>
<dbReference type="PRINTS" id="PR00502">
    <property type="entry name" value="NUDIXFAMILY"/>
</dbReference>
<comment type="similarity">
    <text evidence="4">Belongs to the Nudix hydrolase family.</text>
</comment>
<dbReference type="Pfam" id="PF00293">
    <property type="entry name" value="NUDIX"/>
    <property type="match status" value="1"/>
</dbReference>
<accession>A0A0D0R756</accession>
<dbReference type="PANTHER" id="PTHR43046:SF12">
    <property type="entry name" value="GDP-MANNOSE MANNOSYL HYDROLASE"/>
    <property type="match status" value="1"/>
</dbReference>
<organism evidence="6 7">
    <name type="scientific">Pseudomonas fluorescens</name>
    <dbReference type="NCBI Taxonomy" id="294"/>
    <lineage>
        <taxon>Bacteria</taxon>
        <taxon>Pseudomonadati</taxon>
        <taxon>Pseudomonadota</taxon>
        <taxon>Gammaproteobacteria</taxon>
        <taxon>Pseudomonadales</taxon>
        <taxon>Pseudomonadaceae</taxon>
        <taxon>Pseudomonas</taxon>
    </lineage>
</organism>
<name>A0A0D0R756_PSEFL</name>
<dbReference type="PROSITE" id="PS51462">
    <property type="entry name" value="NUDIX"/>
    <property type="match status" value="1"/>
</dbReference>
<dbReference type="InterPro" id="IPR020476">
    <property type="entry name" value="Nudix_hydrolase"/>
</dbReference>
<dbReference type="PROSITE" id="PS00893">
    <property type="entry name" value="NUDIX_BOX"/>
    <property type="match status" value="1"/>
</dbReference>
<dbReference type="AlphaFoldDB" id="A0A0D0R756"/>
<dbReference type="CDD" id="cd04685">
    <property type="entry name" value="NUDIX_Hydrolase"/>
    <property type="match status" value="1"/>
</dbReference>
<dbReference type="InterPro" id="IPR020084">
    <property type="entry name" value="NUDIX_hydrolase_CS"/>
</dbReference>